<keyword evidence="2" id="KW-1133">Transmembrane helix</keyword>
<reference evidence="3" key="1">
    <citation type="submission" date="2019-10" db="EMBL/GenBank/DDBJ databases">
        <authorList>
            <person name="Zhang R."/>
            <person name="Pan Y."/>
            <person name="Wang J."/>
            <person name="Ma R."/>
            <person name="Yu S."/>
        </authorList>
    </citation>
    <scope>NUCLEOTIDE SEQUENCE</scope>
    <source>
        <strain evidence="3">LA-IB0</strain>
        <tissue evidence="3">Leaf</tissue>
    </source>
</reference>
<keyword evidence="4" id="KW-1185">Reference proteome</keyword>
<dbReference type="Proteomes" id="UP000826271">
    <property type="component" value="Unassembled WGS sequence"/>
</dbReference>
<proteinExistence type="predicted"/>
<dbReference type="EMBL" id="WHWC01000003">
    <property type="protein sequence ID" value="KAG8386987.1"/>
    <property type="molecule type" value="Genomic_DNA"/>
</dbReference>
<feature type="transmembrane region" description="Helical" evidence="2">
    <location>
        <begin position="12"/>
        <end position="33"/>
    </location>
</feature>
<dbReference type="PANTHER" id="PTHR36036:SF1">
    <property type="entry name" value="PROLINE-RICH FAMILY PROTEIN"/>
    <property type="match status" value="1"/>
</dbReference>
<evidence type="ECO:0000313" key="4">
    <source>
        <dbReference type="Proteomes" id="UP000826271"/>
    </source>
</evidence>
<feature type="compositionally biased region" description="Pro residues" evidence="1">
    <location>
        <begin position="88"/>
        <end position="100"/>
    </location>
</feature>
<evidence type="ECO:0000313" key="3">
    <source>
        <dbReference type="EMBL" id="KAG8386987.1"/>
    </source>
</evidence>
<accession>A0AAV6Y404</accession>
<dbReference type="InterPro" id="IPR040277">
    <property type="entry name" value="Os04g0629400-like"/>
</dbReference>
<feature type="compositionally biased region" description="Low complexity" evidence="1">
    <location>
        <begin position="101"/>
        <end position="111"/>
    </location>
</feature>
<organism evidence="3 4">
    <name type="scientific">Buddleja alternifolia</name>
    <dbReference type="NCBI Taxonomy" id="168488"/>
    <lineage>
        <taxon>Eukaryota</taxon>
        <taxon>Viridiplantae</taxon>
        <taxon>Streptophyta</taxon>
        <taxon>Embryophyta</taxon>
        <taxon>Tracheophyta</taxon>
        <taxon>Spermatophyta</taxon>
        <taxon>Magnoliopsida</taxon>
        <taxon>eudicotyledons</taxon>
        <taxon>Gunneridae</taxon>
        <taxon>Pentapetalae</taxon>
        <taxon>asterids</taxon>
        <taxon>lamiids</taxon>
        <taxon>Lamiales</taxon>
        <taxon>Scrophulariaceae</taxon>
        <taxon>Buddlejeae</taxon>
        <taxon>Buddleja</taxon>
    </lineage>
</organism>
<evidence type="ECO:0000256" key="1">
    <source>
        <dbReference type="SAM" id="MobiDB-lite"/>
    </source>
</evidence>
<sequence length="111" mass="11662">MCYVGKATKIFIFLVTVMVVMSIGLLLGYFNLLRGHSSAYGGSHKCSHDLCPQATPIVFPTPTPNLSPMPPPTLSSPPPPQQLTSSLPPSPPPTLSPPTPVMVTPGPVNNS</sequence>
<name>A0AAV6Y404_9LAMI</name>
<comment type="caution">
    <text evidence="3">The sequence shown here is derived from an EMBL/GenBank/DDBJ whole genome shotgun (WGS) entry which is preliminary data.</text>
</comment>
<feature type="region of interest" description="Disordered" evidence="1">
    <location>
        <begin position="59"/>
        <end position="111"/>
    </location>
</feature>
<keyword evidence="2" id="KW-0812">Transmembrane</keyword>
<dbReference type="PANTHER" id="PTHR36036">
    <property type="entry name" value="PROLINE-RICH FAMILY PROTEIN"/>
    <property type="match status" value="1"/>
</dbReference>
<dbReference type="AlphaFoldDB" id="A0AAV6Y404"/>
<gene>
    <name evidence="3" type="ORF">BUALT_Bualt03G0205700</name>
</gene>
<protein>
    <submittedName>
        <fullName evidence="3">Uncharacterized protein</fullName>
    </submittedName>
</protein>
<feature type="compositionally biased region" description="Pro residues" evidence="1">
    <location>
        <begin position="59"/>
        <end position="81"/>
    </location>
</feature>
<keyword evidence="2" id="KW-0472">Membrane</keyword>
<evidence type="ECO:0000256" key="2">
    <source>
        <dbReference type="SAM" id="Phobius"/>
    </source>
</evidence>